<feature type="domain" description="Peptidase M16 C-terminal" evidence="4">
    <location>
        <begin position="169"/>
        <end position="353"/>
    </location>
</feature>
<evidence type="ECO:0008006" key="7">
    <source>
        <dbReference type="Google" id="ProtNLM"/>
    </source>
</evidence>
<dbReference type="Gene3D" id="3.30.830.10">
    <property type="entry name" value="Metalloenzyme, LuxS/M16 peptidase-like"/>
    <property type="match status" value="2"/>
</dbReference>
<comment type="similarity">
    <text evidence="1 2">Belongs to the peptidase M16 family.</text>
</comment>
<feature type="domain" description="Peptidase M16 N-terminal" evidence="3">
    <location>
        <begin position="23"/>
        <end position="162"/>
    </location>
</feature>
<evidence type="ECO:0000259" key="3">
    <source>
        <dbReference type="Pfam" id="PF00675"/>
    </source>
</evidence>
<accession>A0A1G1VRT4</accession>
<dbReference type="SUPFAM" id="SSF63411">
    <property type="entry name" value="LuxS/MPP-like metallohydrolase"/>
    <property type="match status" value="2"/>
</dbReference>
<evidence type="ECO:0000256" key="2">
    <source>
        <dbReference type="RuleBase" id="RU004447"/>
    </source>
</evidence>
<organism evidence="5 6">
    <name type="scientific">Candidatus Chisholmbacteria bacterium RIFCSPHIGHO2_01_FULL_52_32</name>
    <dbReference type="NCBI Taxonomy" id="1797591"/>
    <lineage>
        <taxon>Bacteria</taxon>
        <taxon>Candidatus Chisholmiibacteriota</taxon>
    </lineage>
</organism>
<dbReference type="GO" id="GO:0004222">
    <property type="term" value="F:metalloendopeptidase activity"/>
    <property type="evidence" value="ECO:0007669"/>
    <property type="project" value="InterPro"/>
</dbReference>
<evidence type="ECO:0000256" key="1">
    <source>
        <dbReference type="ARBA" id="ARBA00007261"/>
    </source>
</evidence>
<comment type="caution">
    <text evidence="5">The sequence shown here is derived from an EMBL/GenBank/DDBJ whole genome shotgun (WGS) entry which is preliminary data.</text>
</comment>
<dbReference type="PROSITE" id="PS00143">
    <property type="entry name" value="INSULINASE"/>
    <property type="match status" value="1"/>
</dbReference>
<dbReference type="EMBL" id="MHCJ01000003">
    <property type="protein sequence ID" value="OGY18111.1"/>
    <property type="molecule type" value="Genomic_DNA"/>
</dbReference>
<sequence>MDERYRKFIFPSGLTLLTVPMPGVESVTILVMVRTGSRDEPSELSGISHFLEHMVFKGTAKYPSALALTSAIDSVGGEFNAFTSKEFTGFYVKVASAHLDKGIDVLSQMLTAPKLLASDIEREKGVVVEEINLYEDLPTHKVSDVFDRLMYGANGLGRETAGSKETVKSLSREDLLRYLRGRYTATRTVVGVVGGVGGIDGEKEMRRIRESVGRAFAPLGKDRISRWGSPVELPRRSSVALHPKKTNQAHFILGVPAFRRGHRDRFALAVLATILGGNMSSRLFSEVREKRGLAYYVKSDVDIFFDTGSISVHTGVEVGKIDEAIRVTLLQLRLAANGSRGQGISATEVVAAKDYLKGQFILDLEDSHEVADHFVRRYLLEQRILTPGEFLAMIDRVRPTDVVRVAKTLFNGDGLRLAVVGPYSEKDRQRWERMIQLKVKS</sequence>
<dbReference type="PANTHER" id="PTHR11851:SF49">
    <property type="entry name" value="MITOCHONDRIAL-PROCESSING PEPTIDASE SUBUNIT ALPHA"/>
    <property type="match status" value="1"/>
</dbReference>
<gene>
    <name evidence="5" type="ORF">A2786_01150</name>
</gene>
<proteinExistence type="inferred from homology"/>
<dbReference type="InterPro" id="IPR011249">
    <property type="entry name" value="Metalloenz_LuxS/M16"/>
</dbReference>
<dbReference type="AlphaFoldDB" id="A0A1G1VRT4"/>
<evidence type="ECO:0000313" key="5">
    <source>
        <dbReference type="EMBL" id="OGY18111.1"/>
    </source>
</evidence>
<reference evidence="5 6" key="1">
    <citation type="journal article" date="2016" name="Nat. Commun.">
        <title>Thousands of microbial genomes shed light on interconnected biogeochemical processes in an aquifer system.</title>
        <authorList>
            <person name="Anantharaman K."/>
            <person name="Brown C.T."/>
            <person name="Hug L.A."/>
            <person name="Sharon I."/>
            <person name="Castelle C.J."/>
            <person name="Probst A.J."/>
            <person name="Thomas B.C."/>
            <person name="Singh A."/>
            <person name="Wilkins M.J."/>
            <person name="Karaoz U."/>
            <person name="Brodie E.L."/>
            <person name="Williams K.H."/>
            <person name="Hubbard S.S."/>
            <person name="Banfield J.F."/>
        </authorList>
    </citation>
    <scope>NUCLEOTIDE SEQUENCE [LARGE SCALE GENOMIC DNA]</scope>
</reference>
<dbReference type="InterPro" id="IPR001431">
    <property type="entry name" value="Pept_M16_Zn_BS"/>
</dbReference>
<dbReference type="GO" id="GO:0046872">
    <property type="term" value="F:metal ion binding"/>
    <property type="evidence" value="ECO:0007669"/>
    <property type="project" value="InterPro"/>
</dbReference>
<protein>
    <recommendedName>
        <fullName evidence="7">Peptidase M16</fullName>
    </recommendedName>
</protein>
<dbReference type="Pfam" id="PF00675">
    <property type="entry name" value="Peptidase_M16"/>
    <property type="match status" value="1"/>
</dbReference>
<dbReference type="Pfam" id="PF05193">
    <property type="entry name" value="Peptidase_M16_C"/>
    <property type="match status" value="1"/>
</dbReference>
<dbReference type="InterPro" id="IPR007863">
    <property type="entry name" value="Peptidase_M16_C"/>
</dbReference>
<name>A0A1G1VRT4_9BACT</name>
<evidence type="ECO:0000259" key="4">
    <source>
        <dbReference type="Pfam" id="PF05193"/>
    </source>
</evidence>
<dbReference type="Proteomes" id="UP000179233">
    <property type="component" value="Unassembled WGS sequence"/>
</dbReference>
<evidence type="ECO:0000313" key="6">
    <source>
        <dbReference type="Proteomes" id="UP000179233"/>
    </source>
</evidence>
<dbReference type="PANTHER" id="PTHR11851">
    <property type="entry name" value="METALLOPROTEASE"/>
    <property type="match status" value="1"/>
</dbReference>
<dbReference type="InterPro" id="IPR011765">
    <property type="entry name" value="Pept_M16_N"/>
</dbReference>
<dbReference type="GO" id="GO:0006508">
    <property type="term" value="P:proteolysis"/>
    <property type="evidence" value="ECO:0007669"/>
    <property type="project" value="InterPro"/>
</dbReference>
<dbReference type="InterPro" id="IPR050361">
    <property type="entry name" value="MPP/UQCRC_Complex"/>
</dbReference>